<evidence type="ECO:0000313" key="1">
    <source>
        <dbReference type="EMBL" id="KAJ1125608.1"/>
    </source>
</evidence>
<name>A0AAV7PIL1_PLEWA</name>
<organism evidence="1 2">
    <name type="scientific">Pleurodeles waltl</name>
    <name type="common">Iberian ribbed newt</name>
    <dbReference type="NCBI Taxonomy" id="8319"/>
    <lineage>
        <taxon>Eukaryota</taxon>
        <taxon>Metazoa</taxon>
        <taxon>Chordata</taxon>
        <taxon>Craniata</taxon>
        <taxon>Vertebrata</taxon>
        <taxon>Euteleostomi</taxon>
        <taxon>Amphibia</taxon>
        <taxon>Batrachia</taxon>
        <taxon>Caudata</taxon>
        <taxon>Salamandroidea</taxon>
        <taxon>Salamandridae</taxon>
        <taxon>Pleurodelinae</taxon>
        <taxon>Pleurodeles</taxon>
    </lineage>
</organism>
<dbReference type="Proteomes" id="UP001066276">
    <property type="component" value="Chromosome 7"/>
</dbReference>
<comment type="caution">
    <text evidence="1">The sequence shown here is derived from an EMBL/GenBank/DDBJ whole genome shotgun (WGS) entry which is preliminary data.</text>
</comment>
<dbReference type="AlphaFoldDB" id="A0AAV7PIL1"/>
<proteinExistence type="predicted"/>
<sequence length="84" mass="9067">MASRDGPCQARGEHGPRLGWRAWLRPEQFVGLPGGWPLVFYSSFRSRYRELELGGAASLACALGGLIPCPSRTHSAVGAGSRRN</sequence>
<accession>A0AAV7PIL1</accession>
<reference evidence="1" key="1">
    <citation type="journal article" date="2022" name="bioRxiv">
        <title>Sequencing and chromosome-scale assembly of the giantPleurodeles waltlgenome.</title>
        <authorList>
            <person name="Brown T."/>
            <person name="Elewa A."/>
            <person name="Iarovenko S."/>
            <person name="Subramanian E."/>
            <person name="Araus A.J."/>
            <person name="Petzold A."/>
            <person name="Susuki M."/>
            <person name="Suzuki K.-i.T."/>
            <person name="Hayashi T."/>
            <person name="Toyoda A."/>
            <person name="Oliveira C."/>
            <person name="Osipova E."/>
            <person name="Leigh N.D."/>
            <person name="Simon A."/>
            <person name="Yun M.H."/>
        </authorList>
    </citation>
    <scope>NUCLEOTIDE SEQUENCE</scope>
    <source>
        <strain evidence="1">20211129_DDA</strain>
        <tissue evidence="1">Liver</tissue>
    </source>
</reference>
<keyword evidence="2" id="KW-1185">Reference proteome</keyword>
<dbReference type="EMBL" id="JANPWB010000011">
    <property type="protein sequence ID" value="KAJ1125608.1"/>
    <property type="molecule type" value="Genomic_DNA"/>
</dbReference>
<protein>
    <submittedName>
        <fullName evidence="1">Uncharacterized protein</fullName>
    </submittedName>
</protein>
<gene>
    <name evidence="1" type="ORF">NDU88_004033</name>
</gene>
<evidence type="ECO:0000313" key="2">
    <source>
        <dbReference type="Proteomes" id="UP001066276"/>
    </source>
</evidence>